<sequence>MEPALRDFLAGEERAFAADPEAFGRVGLRSRRRAHADPPETVTKILGRTWAAPLAVAPPDVRSPANPGADLATVRGTADAAPGVPVVVSPFAGPFPDEPAPGGGAPLWLRTYRFRDRSLARRLVERAARAGFEALILTTGLPRTGAVDAGPPGLPGLPEAPGSPEVVEGPPGEPVDWSMIGWLRSAAALPVLAGGVRTVPDALRAIAAGADGIVVSGGTGGPAALEALPGIAAAVAGRCPVLLDGGIQGGADVLVALASGADAAFLGRPVLDGLTVDGRAGVADVLGQVIGELRDAMAFTGTASITGVADAGPALLRTQPPPLQPPPAEARSLQSPSAQALSTGAHPPGPARMPRTSRTDSEASPSLAKEDLHSSLSSPLLDTMNFLNEITSRYPDAISFAPGRPYDGFFDNEQVFDHIRRFLDHLAEQGRTPDDVRTALFQYGPTAGQIREVIADSLREDEDIDVPPESIVVTVGAQEGMLLVLRALTGGPDDVIMVSSPCYMGIPGAARLLDVPVTAVEETAAGVSCAGVEAAIQAERARGRRPRAFYVIPDHANPSGITMTLDTRHALLDLAARHDLLILEDSPYRLVSPGTRLPTLKALDRGRRVVHIGSYSKTIFPGARVGFVVADQRVTDADGRTSLLADELAKVKSMVTVNTSSLSQAAVAGAILAARGRLSEANTGAAEYYGRTMRSTLESLERALPPGRRAALGVRWNEPGGGFFLKVEVPFEADHGALRRSAREFGVIWTPMTYFHPGGGGRKAIRLSTSYLTSAEIEEGTARLARFIESESAGR</sequence>
<dbReference type="InterPro" id="IPR015422">
    <property type="entry name" value="PyrdxlP-dep_Trfase_small"/>
</dbReference>
<evidence type="ECO:0000256" key="4">
    <source>
        <dbReference type="ARBA" id="ARBA00022679"/>
    </source>
</evidence>
<dbReference type="EMBL" id="JADOUA010000001">
    <property type="protein sequence ID" value="MBG6094006.1"/>
    <property type="molecule type" value="Genomic_DNA"/>
</dbReference>
<dbReference type="Pfam" id="PF00155">
    <property type="entry name" value="Aminotran_1_2"/>
    <property type="match status" value="1"/>
</dbReference>
<proteinExistence type="inferred from homology"/>
<dbReference type="GO" id="GO:1901605">
    <property type="term" value="P:alpha-amino acid metabolic process"/>
    <property type="evidence" value="ECO:0007669"/>
    <property type="project" value="TreeGrafter"/>
</dbReference>
<evidence type="ECO:0000256" key="6">
    <source>
        <dbReference type="ARBA" id="ARBA00024042"/>
    </source>
</evidence>
<dbReference type="GO" id="GO:0010181">
    <property type="term" value="F:FMN binding"/>
    <property type="evidence" value="ECO:0007669"/>
    <property type="project" value="InterPro"/>
</dbReference>
<dbReference type="Gene3D" id="3.40.640.10">
    <property type="entry name" value="Type I PLP-dependent aspartate aminotransferase-like (Major domain)"/>
    <property type="match status" value="1"/>
</dbReference>
<evidence type="ECO:0000256" key="3">
    <source>
        <dbReference type="ARBA" id="ARBA00022576"/>
    </source>
</evidence>
<comment type="cofactor">
    <cofactor evidence="1">
        <name>FMN</name>
        <dbReference type="ChEBI" id="CHEBI:58210"/>
    </cofactor>
</comment>
<dbReference type="Proteomes" id="UP000614047">
    <property type="component" value="Unassembled WGS sequence"/>
</dbReference>
<keyword evidence="4 9" id="KW-0808">Transferase</keyword>
<dbReference type="InterPro" id="IPR004839">
    <property type="entry name" value="Aminotransferase_I/II_large"/>
</dbReference>
<comment type="similarity">
    <text evidence="6">Belongs to the FMN-dependent alpha-hydroxy acid dehydrogenase family.</text>
</comment>
<dbReference type="CDD" id="cd00609">
    <property type="entry name" value="AAT_like"/>
    <property type="match status" value="1"/>
</dbReference>
<evidence type="ECO:0000256" key="7">
    <source>
        <dbReference type="SAM" id="MobiDB-lite"/>
    </source>
</evidence>
<dbReference type="Gene3D" id="3.90.1150.10">
    <property type="entry name" value="Aspartate Aminotransferase, domain 1"/>
    <property type="match status" value="1"/>
</dbReference>
<dbReference type="PANTHER" id="PTHR42790">
    <property type="entry name" value="AMINOTRANSFERASE"/>
    <property type="match status" value="1"/>
</dbReference>
<keyword evidence="10" id="KW-1185">Reference proteome</keyword>
<dbReference type="GO" id="GO:0016491">
    <property type="term" value="F:oxidoreductase activity"/>
    <property type="evidence" value="ECO:0007669"/>
    <property type="project" value="InterPro"/>
</dbReference>
<dbReference type="PROSITE" id="PS51349">
    <property type="entry name" value="FMN_HYDROXY_ACID_DH_2"/>
    <property type="match status" value="1"/>
</dbReference>
<evidence type="ECO:0000256" key="2">
    <source>
        <dbReference type="ARBA" id="ARBA00001933"/>
    </source>
</evidence>
<dbReference type="InterPro" id="IPR012133">
    <property type="entry name" value="Alpha-hydoxy_acid_DH_FMN"/>
</dbReference>
<dbReference type="InterPro" id="IPR037396">
    <property type="entry name" value="FMN_HAD"/>
</dbReference>
<protein>
    <submittedName>
        <fullName evidence="9">(S)-3,5-dihydroxyphenylglycine transaminase</fullName>
        <ecNumber evidence="9">2.6.1.103</ecNumber>
    </submittedName>
</protein>
<dbReference type="Pfam" id="PF01070">
    <property type="entry name" value="FMN_dh"/>
    <property type="match status" value="1"/>
</dbReference>
<dbReference type="CDD" id="cd02809">
    <property type="entry name" value="alpha_hydroxyacid_oxid_FMN"/>
    <property type="match status" value="1"/>
</dbReference>
<feature type="compositionally biased region" description="Polar residues" evidence="7">
    <location>
        <begin position="332"/>
        <end position="342"/>
    </location>
</feature>
<evidence type="ECO:0000313" key="9">
    <source>
        <dbReference type="EMBL" id="MBG6094006.1"/>
    </source>
</evidence>
<dbReference type="SUPFAM" id="SSF53383">
    <property type="entry name" value="PLP-dependent transferases"/>
    <property type="match status" value="1"/>
</dbReference>
<evidence type="ECO:0000256" key="5">
    <source>
        <dbReference type="ARBA" id="ARBA00022898"/>
    </source>
</evidence>
<accession>A0A931DU97</accession>
<feature type="domain" description="FMN hydroxy acid dehydrogenase" evidence="8">
    <location>
        <begin position="1"/>
        <end position="318"/>
    </location>
</feature>
<dbReference type="RefSeq" id="WP_197015998.1">
    <property type="nucleotide sequence ID" value="NZ_BAABES010000014.1"/>
</dbReference>
<feature type="compositionally biased region" description="Pro residues" evidence="7">
    <location>
        <begin position="319"/>
        <end position="328"/>
    </location>
</feature>
<dbReference type="Gene3D" id="3.20.20.70">
    <property type="entry name" value="Aldolase class I"/>
    <property type="match status" value="1"/>
</dbReference>
<feature type="region of interest" description="Disordered" evidence="7">
    <location>
        <begin position="313"/>
        <end position="374"/>
    </location>
</feature>
<gene>
    <name evidence="9" type="ORF">IW256_008119</name>
</gene>
<keyword evidence="5" id="KW-0663">Pyridoxal phosphate</keyword>
<evidence type="ECO:0000259" key="8">
    <source>
        <dbReference type="PROSITE" id="PS51349"/>
    </source>
</evidence>
<dbReference type="InterPro" id="IPR015421">
    <property type="entry name" value="PyrdxlP-dep_Trfase_major"/>
</dbReference>
<dbReference type="PANTHER" id="PTHR42790:SF19">
    <property type="entry name" value="KYNURENINE_ALPHA-AMINOADIPATE AMINOTRANSFERASE, MITOCHONDRIAL"/>
    <property type="match status" value="1"/>
</dbReference>
<keyword evidence="3 9" id="KW-0032">Aminotransferase</keyword>
<reference evidence="9" key="1">
    <citation type="submission" date="2020-11" db="EMBL/GenBank/DDBJ databases">
        <title>Sequencing the genomes of 1000 actinobacteria strains.</title>
        <authorList>
            <person name="Klenk H.-P."/>
        </authorList>
    </citation>
    <scope>NUCLEOTIDE SEQUENCE</scope>
    <source>
        <strain evidence="9">DSM 43175</strain>
    </source>
</reference>
<comment type="caution">
    <text evidence="9">The sequence shown here is derived from an EMBL/GenBank/DDBJ whole genome shotgun (WGS) entry which is preliminary data.</text>
</comment>
<dbReference type="InterPro" id="IPR050859">
    <property type="entry name" value="Class-I_PLP-dep_aminotransf"/>
</dbReference>
<dbReference type="SUPFAM" id="SSF51395">
    <property type="entry name" value="FMN-linked oxidoreductases"/>
    <property type="match status" value="1"/>
</dbReference>
<dbReference type="AlphaFoldDB" id="A0A931DU97"/>
<name>A0A931DU97_9ACTN</name>
<evidence type="ECO:0000313" key="10">
    <source>
        <dbReference type="Proteomes" id="UP000614047"/>
    </source>
</evidence>
<dbReference type="InterPro" id="IPR000262">
    <property type="entry name" value="FMN-dep_DH"/>
</dbReference>
<organism evidence="9 10">
    <name type="scientific">Actinomadura viridis</name>
    <dbReference type="NCBI Taxonomy" id="58110"/>
    <lineage>
        <taxon>Bacteria</taxon>
        <taxon>Bacillati</taxon>
        <taxon>Actinomycetota</taxon>
        <taxon>Actinomycetes</taxon>
        <taxon>Streptosporangiales</taxon>
        <taxon>Thermomonosporaceae</taxon>
        <taxon>Actinomadura</taxon>
    </lineage>
</organism>
<dbReference type="InterPro" id="IPR013785">
    <property type="entry name" value="Aldolase_TIM"/>
</dbReference>
<dbReference type="InterPro" id="IPR015424">
    <property type="entry name" value="PyrdxlP-dep_Trfase"/>
</dbReference>
<dbReference type="GO" id="GO:0008483">
    <property type="term" value="F:transaminase activity"/>
    <property type="evidence" value="ECO:0007669"/>
    <property type="project" value="UniProtKB-KW"/>
</dbReference>
<comment type="cofactor">
    <cofactor evidence="2">
        <name>pyridoxal 5'-phosphate</name>
        <dbReference type="ChEBI" id="CHEBI:597326"/>
    </cofactor>
</comment>
<dbReference type="GO" id="GO:0030170">
    <property type="term" value="F:pyridoxal phosphate binding"/>
    <property type="evidence" value="ECO:0007669"/>
    <property type="project" value="InterPro"/>
</dbReference>
<dbReference type="EC" id="2.6.1.103" evidence="9"/>
<evidence type="ECO:0000256" key="1">
    <source>
        <dbReference type="ARBA" id="ARBA00001917"/>
    </source>
</evidence>